<comment type="caution">
    <text evidence="1">The sequence shown here is derived from an EMBL/GenBank/DDBJ whole genome shotgun (WGS) entry which is preliminary data.</text>
</comment>
<gene>
    <name evidence="1" type="ORF">HO173_008522</name>
</gene>
<keyword evidence="2" id="KW-1185">Reference proteome</keyword>
<dbReference type="AlphaFoldDB" id="A0A8H6L2N6"/>
<protein>
    <submittedName>
        <fullName evidence="1">Uncharacterized protein</fullName>
    </submittedName>
</protein>
<dbReference type="RefSeq" id="XP_037162655.1">
    <property type="nucleotide sequence ID" value="XM_037310422.1"/>
</dbReference>
<dbReference type="EMBL" id="JACCJC010000040">
    <property type="protein sequence ID" value="KAF6233233.1"/>
    <property type="molecule type" value="Genomic_DNA"/>
</dbReference>
<proteinExistence type="predicted"/>
<evidence type="ECO:0000313" key="1">
    <source>
        <dbReference type="EMBL" id="KAF6233233.1"/>
    </source>
</evidence>
<evidence type="ECO:0000313" key="2">
    <source>
        <dbReference type="Proteomes" id="UP000578531"/>
    </source>
</evidence>
<organism evidence="1 2">
    <name type="scientific">Letharia columbiana</name>
    <dbReference type="NCBI Taxonomy" id="112416"/>
    <lineage>
        <taxon>Eukaryota</taxon>
        <taxon>Fungi</taxon>
        <taxon>Dikarya</taxon>
        <taxon>Ascomycota</taxon>
        <taxon>Pezizomycotina</taxon>
        <taxon>Lecanoromycetes</taxon>
        <taxon>OSLEUM clade</taxon>
        <taxon>Lecanoromycetidae</taxon>
        <taxon>Lecanorales</taxon>
        <taxon>Lecanorineae</taxon>
        <taxon>Parmeliaceae</taxon>
        <taxon>Letharia</taxon>
    </lineage>
</organism>
<accession>A0A8H6L2N6</accession>
<reference evidence="1 2" key="1">
    <citation type="journal article" date="2020" name="Genomics">
        <title>Complete, high-quality genomes from long-read metagenomic sequencing of two wolf lichen thalli reveals enigmatic genome architecture.</title>
        <authorList>
            <person name="McKenzie S.K."/>
            <person name="Walston R.F."/>
            <person name="Allen J.L."/>
        </authorList>
    </citation>
    <scope>NUCLEOTIDE SEQUENCE [LARGE SCALE GENOMIC DNA]</scope>
    <source>
        <strain evidence="1">WasteWater2</strain>
    </source>
</reference>
<name>A0A8H6L2N6_9LECA</name>
<dbReference type="GeneID" id="59290178"/>
<sequence>MEMSSMVSRIESAEEGDEDGRLRVSFWEKDFDLRPFVSPGPGTSGFSYADEQRLIAVSSSNPSPIIRHKIK</sequence>
<dbReference type="Proteomes" id="UP000578531">
    <property type="component" value="Unassembled WGS sequence"/>
</dbReference>